<feature type="region of interest" description="Disordered" evidence="10">
    <location>
        <begin position="120"/>
        <end position="140"/>
    </location>
</feature>
<proteinExistence type="inferred from homology"/>
<dbReference type="PANTHER" id="PTHR11702:SF31">
    <property type="entry name" value="MITOCHONDRIAL RIBOSOME-ASSOCIATED GTPASE 2"/>
    <property type="match status" value="1"/>
</dbReference>
<feature type="binding site" evidence="9">
    <location>
        <begin position="281"/>
        <end position="284"/>
    </location>
    <ligand>
        <name>GTP</name>
        <dbReference type="ChEBI" id="CHEBI:37565"/>
    </ligand>
</feature>
<dbReference type="Proteomes" id="UP000664277">
    <property type="component" value="Unassembled WGS sequence"/>
</dbReference>
<dbReference type="NCBIfam" id="NF008956">
    <property type="entry name" value="PRK12299.1"/>
    <property type="match status" value="1"/>
</dbReference>
<dbReference type="InterPro" id="IPR006074">
    <property type="entry name" value="GTP1-OBG_CS"/>
</dbReference>
<dbReference type="SUPFAM" id="SSF82051">
    <property type="entry name" value="Obg GTP-binding protein N-terminal domain"/>
    <property type="match status" value="1"/>
</dbReference>
<comment type="subunit">
    <text evidence="9">Monomer.</text>
</comment>
<dbReference type="PROSITE" id="PS51710">
    <property type="entry name" value="G_OBG"/>
    <property type="match status" value="1"/>
</dbReference>
<comment type="cofactor">
    <cofactor evidence="1 9">
        <name>Mg(2+)</name>
        <dbReference type="ChEBI" id="CHEBI:18420"/>
    </cofactor>
</comment>
<keyword evidence="4 9" id="KW-0479">Metal-binding</keyword>
<dbReference type="Gene3D" id="3.40.50.300">
    <property type="entry name" value="P-loop containing nucleotide triphosphate hydrolases"/>
    <property type="match status" value="1"/>
</dbReference>
<evidence type="ECO:0000259" key="13">
    <source>
        <dbReference type="PROSITE" id="PS51883"/>
    </source>
</evidence>
<comment type="function">
    <text evidence="9">An essential GTPase which binds GTP, GDP and possibly (p)ppGpp with moderate affinity, with high nucleotide exchange rates and a fairly low GTP hydrolysis rate. Plays a role in control of the cell cycle, stress response, ribosome biogenesis and in those bacteria that undergo differentiation, in morphogenesis control.</text>
</comment>
<keyword evidence="3 9" id="KW-0963">Cytoplasm</keyword>
<evidence type="ECO:0000256" key="6">
    <source>
        <dbReference type="ARBA" id="ARBA00022801"/>
    </source>
</evidence>
<dbReference type="PROSITE" id="PS51881">
    <property type="entry name" value="OCT"/>
    <property type="match status" value="1"/>
</dbReference>
<comment type="subcellular location">
    <subcellularLocation>
        <location evidence="9">Cytoplasm</location>
    </subcellularLocation>
</comment>
<dbReference type="InterPro" id="IPR036726">
    <property type="entry name" value="GTP1_OBG_dom_sf"/>
</dbReference>
<dbReference type="EC" id="3.6.5.-" evidence="9"/>
<reference evidence="14" key="1">
    <citation type="submission" date="2021-02" db="EMBL/GenBank/DDBJ databases">
        <title>Genome-Resolved Metagenomics of a Microbial Community Performing Photosynthetic Biological Nutrient Removal.</title>
        <authorList>
            <person name="Mcdaniel E.A."/>
        </authorList>
    </citation>
    <scope>NUCLEOTIDE SEQUENCE</scope>
    <source>
        <strain evidence="14">UWPOB_OBS1</strain>
    </source>
</reference>
<dbReference type="NCBIfam" id="NF008955">
    <property type="entry name" value="PRK12297.1"/>
    <property type="match status" value="1"/>
</dbReference>
<dbReference type="InterPro" id="IPR031167">
    <property type="entry name" value="G_OBG"/>
</dbReference>
<dbReference type="Gene3D" id="3.30.300.350">
    <property type="entry name" value="GTP-binding protein OBG, C-terminal domain"/>
    <property type="match status" value="1"/>
</dbReference>
<name>A0A8J7P7K7_9BACT</name>
<feature type="domain" description="Obg" evidence="13">
    <location>
        <begin position="2"/>
        <end position="160"/>
    </location>
</feature>
<evidence type="ECO:0000256" key="1">
    <source>
        <dbReference type="ARBA" id="ARBA00001946"/>
    </source>
</evidence>
<dbReference type="Pfam" id="PF01018">
    <property type="entry name" value="GTP1_OBG"/>
    <property type="match status" value="1"/>
</dbReference>
<keyword evidence="7 9" id="KW-0460">Magnesium</keyword>
<evidence type="ECO:0000313" key="15">
    <source>
        <dbReference type="Proteomes" id="UP000664277"/>
    </source>
</evidence>
<dbReference type="Gene3D" id="2.70.210.12">
    <property type="entry name" value="GTP1/OBG domain"/>
    <property type="match status" value="1"/>
</dbReference>
<dbReference type="InterPro" id="IPR045086">
    <property type="entry name" value="OBG_GTPase"/>
</dbReference>
<feature type="domain" description="OBG-type G" evidence="11">
    <location>
        <begin position="161"/>
        <end position="342"/>
    </location>
</feature>
<dbReference type="InterPro" id="IPR027417">
    <property type="entry name" value="P-loop_NTPase"/>
</dbReference>
<evidence type="ECO:0000256" key="5">
    <source>
        <dbReference type="ARBA" id="ARBA00022741"/>
    </source>
</evidence>
<evidence type="ECO:0000256" key="7">
    <source>
        <dbReference type="ARBA" id="ARBA00022842"/>
    </source>
</evidence>
<dbReference type="InterPro" id="IPR006073">
    <property type="entry name" value="GTP-bd"/>
</dbReference>
<feature type="binding site" evidence="9">
    <location>
        <begin position="167"/>
        <end position="174"/>
    </location>
    <ligand>
        <name>GTP</name>
        <dbReference type="ChEBI" id="CHEBI:37565"/>
    </ligand>
</feature>
<dbReference type="SUPFAM" id="SSF102741">
    <property type="entry name" value="Obg GTP-binding protein C-terminal domain"/>
    <property type="match status" value="1"/>
</dbReference>
<dbReference type="InterPro" id="IPR015349">
    <property type="entry name" value="OCT_dom"/>
</dbReference>
<evidence type="ECO:0000259" key="12">
    <source>
        <dbReference type="PROSITE" id="PS51881"/>
    </source>
</evidence>
<protein>
    <recommendedName>
        <fullName evidence="9">GTPase Obg</fullName>
        <ecNumber evidence="9">3.6.5.-</ecNumber>
    </recommendedName>
    <alternativeName>
        <fullName evidence="9">GTP-binding protein Obg</fullName>
    </alternativeName>
</protein>
<feature type="binding site" evidence="9">
    <location>
        <begin position="323"/>
        <end position="325"/>
    </location>
    <ligand>
        <name>GTP</name>
        <dbReference type="ChEBI" id="CHEBI:37565"/>
    </ligand>
</feature>
<dbReference type="PROSITE" id="PS00905">
    <property type="entry name" value="GTP1_OBG"/>
    <property type="match status" value="1"/>
</dbReference>
<dbReference type="Pfam" id="PF09269">
    <property type="entry name" value="DUF1967"/>
    <property type="match status" value="1"/>
</dbReference>
<dbReference type="GO" id="GO:0003924">
    <property type="term" value="F:GTPase activity"/>
    <property type="evidence" value="ECO:0007669"/>
    <property type="project" value="UniProtKB-UniRule"/>
</dbReference>
<dbReference type="HAMAP" id="MF_01454">
    <property type="entry name" value="GTPase_Obg"/>
    <property type="match status" value="1"/>
</dbReference>
<comment type="caution">
    <text evidence="14">The sequence shown here is derived from an EMBL/GenBank/DDBJ whole genome shotgun (WGS) entry which is preliminary data.</text>
</comment>
<dbReference type="EMBL" id="JAFLCK010000014">
    <property type="protein sequence ID" value="MBN8660869.1"/>
    <property type="molecule type" value="Genomic_DNA"/>
</dbReference>
<dbReference type="GO" id="GO:0005525">
    <property type="term" value="F:GTP binding"/>
    <property type="evidence" value="ECO:0007669"/>
    <property type="project" value="UniProtKB-UniRule"/>
</dbReference>
<dbReference type="NCBIfam" id="NF008954">
    <property type="entry name" value="PRK12296.1"/>
    <property type="match status" value="1"/>
</dbReference>
<accession>A0A8J7P7K7</accession>
<keyword evidence="5 9" id="KW-0547">Nucleotide-binding</keyword>
<dbReference type="CDD" id="cd01898">
    <property type="entry name" value="Obg"/>
    <property type="match status" value="1"/>
</dbReference>
<evidence type="ECO:0000256" key="8">
    <source>
        <dbReference type="ARBA" id="ARBA00023134"/>
    </source>
</evidence>
<evidence type="ECO:0000256" key="4">
    <source>
        <dbReference type="ARBA" id="ARBA00022723"/>
    </source>
</evidence>
<evidence type="ECO:0000256" key="3">
    <source>
        <dbReference type="ARBA" id="ARBA00022490"/>
    </source>
</evidence>
<dbReference type="SUPFAM" id="SSF52540">
    <property type="entry name" value="P-loop containing nucleoside triphosphate hydrolases"/>
    <property type="match status" value="1"/>
</dbReference>
<dbReference type="InterPro" id="IPR036346">
    <property type="entry name" value="GTP-bd_prot_GTP1/OBG_C_sf"/>
</dbReference>
<gene>
    <name evidence="14" type="primary">obgE</name>
    <name evidence="9" type="synonym">obg</name>
    <name evidence="14" type="ORF">J0M35_10920</name>
</gene>
<evidence type="ECO:0000256" key="9">
    <source>
        <dbReference type="HAMAP-Rule" id="MF_01454"/>
    </source>
</evidence>
<feature type="binding site" evidence="9">
    <location>
        <position position="174"/>
    </location>
    <ligand>
        <name>Mg(2+)</name>
        <dbReference type="ChEBI" id="CHEBI:18420"/>
    </ligand>
</feature>
<dbReference type="NCBIfam" id="TIGR03595">
    <property type="entry name" value="Obg_CgtA_exten"/>
    <property type="match status" value="1"/>
</dbReference>
<feature type="domain" description="OCT" evidence="12">
    <location>
        <begin position="356"/>
        <end position="440"/>
    </location>
</feature>
<dbReference type="PANTHER" id="PTHR11702">
    <property type="entry name" value="DEVELOPMENTALLY REGULATED GTP-BINDING PROTEIN-RELATED"/>
    <property type="match status" value="1"/>
</dbReference>
<evidence type="ECO:0000256" key="10">
    <source>
        <dbReference type="SAM" id="MobiDB-lite"/>
    </source>
</evidence>
<dbReference type="Pfam" id="PF01926">
    <property type="entry name" value="MMR_HSR1"/>
    <property type="match status" value="1"/>
</dbReference>
<dbReference type="NCBIfam" id="TIGR02729">
    <property type="entry name" value="Obg_CgtA"/>
    <property type="match status" value="1"/>
</dbReference>
<feature type="binding site" evidence="9">
    <location>
        <begin position="192"/>
        <end position="196"/>
    </location>
    <ligand>
        <name>GTP</name>
        <dbReference type="ChEBI" id="CHEBI:37565"/>
    </ligand>
</feature>
<dbReference type="PRINTS" id="PR00326">
    <property type="entry name" value="GTP1OBG"/>
</dbReference>
<evidence type="ECO:0000313" key="14">
    <source>
        <dbReference type="EMBL" id="MBN8660869.1"/>
    </source>
</evidence>
<dbReference type="PIRSF" id="PIRSF002401">
    <property type="entry name" value="GTP_bd_Obg/CgtA"/>
    <property type="match status" value="1"/>
</dbReference>
<dbReference type="GO" id="GO:0000287">
    <property type="term" value="F:magnesium ion binding"/>
    <property type="evidence" value="ECO:0007669"/>
    <property type="project" value="InterPro"/>
</dbReference>
<evidence type="ECO:0000259" key="11">
    <source>
        <dbReference type="PROSITE" id="PS51710"/>
    </source>
</evidence>
<dbReference type="FunFam" id="2.70.210.12:FF:000001">
    <property type="entry name" value="GTPase Obg"/>
    <property type="match status" value="1"/>
</dbReference>
<dbReference type="GO" id="GO:0005737">
    <property type="term" value="C:cytoplasm"/>
    <property type="evidence" value="ECO:0007669"/>
    <property type="project" value="UniProtKB-SubCell"/>
</dbReference>
<organism evidence="14 15">
    <name type="scientific">Candidatus Obscuribacter phosphatis</name>
    <dbReference type="NCBI Taxonomy" id="1906157"/>
    <lineage>
        <taxon>Bacteria</taxon>
        <taxon>Bacillati</taxon>
        <taxon>Candidatus Melainabacteria</taxon>
        <taxon>Candidatus Obscuribacterales</taxon>
        <taxon>Candidatus Obscuribacteraceae</taxon>
        <taxon>Candidatus Obscuribacter</taxon>
    </lineage>
</organism>
<sequence>MAQFIDQVEIEIQSGDGGNGSINWRREKYEPMGGPAGGNGGRGGSVYIEATSDLNTLLDFRFKNKFLAEPGQKGGPKNRHGKAGPDVIIRVPVGTQVRDVDLDKEIADLTEAGEKVLVAEGGMGGRGNTELASSTRRAPHFCEPGQPGVQRRLQLTLKLLADVGIIGLPNAGKSTLLSALTRAKPKIADYPFSTLEPNLGVARTESGDGFVLADIPGLIEGASQGVGLGHNFLRHIERTRLLVHMVDGQSEDLEKDLATIDRELMLYSPDLAKLPQLVAINKCDMLPPETIDELKAKVTAYFEAKEEHAGSRGSSEANIFCISAYSHIGLAPLAKTIADMIEQIKEAEKQDKQPKRIFVDEKAYDHGDSSFAVYRKSGVFVVEGDRAGRLVQVTDMKDPDSLFSLFQRLRAMGVIDALINEGVTPGAEVVINGFSFTYGEGLN</sequence>
<evidence type="ECO:0000256" key="2">
    <source>
        <dbReference type="ARBA" id="ARBA00007699"/>
    </source>
</evidence>
<comment type="similarity">
    <text evidence="2 9">Belongs to the TRAFAC class OBG-HflX-like GTPase superfamily. OBG GTPase family.</text>
</comment>
<dbReference type="AlphaFoldDB" id="A0A8J7P7K7"/>
<keyword evidence="6 9" id="KW-0378">Hydrolase</keyword>
<dbReference type="PROSITE" id="PS51883">
    <property type="entry name" value="OBG"/>
    <property type="match status" value="1"/>
</dbReference>
<dbReference type="GO" id="GO:0042254">
    <property type="term" value="P:ribosome biogenesis"/>
    <property type="evidence" value="ECO:0007669"/>
    <property type="project" value="UniProtKB-UniRule"/>
</dbReference>
<feature type="binding site" evidence="9">
    <location>
        <position position="194"/>
    </location>
    <ligand>
        <name>Mg(2+)</name>
        <dbReference type="ChEBI" id="CHEBI:18420"/>
    </ligand>
</feature>
<keyword evidence="8 9" id="KW-0342">GTP-binding</keyword>
<dbReference type="InterPro" id="IPR014100">
    <property type="entry name" value="GTP-bd_Obg/CgtA"/>
</dbReference>
<feature type="binding site" evidence="9">
    <location>
        <begin position="214"/>
        <end position="217"/>
    </location>
    <ligand>
        <name>GTP</name>
        <dbReference type="ChEBI" id="CHEBI:37565"/>
    </ligand>
</feature>
<dbReference type="InterPro" id="IPR006169">
    <property type="entry name" value="GTP1_OBG_dom"/>
</dbReference>